<dbReference type="NCBIfam" id="NF001310">
    <property type="entry name" value="PRK00258.1-2"/>
    <property type="match status" value="1"/>
</dbReference>
<dbReference type="InterPro" id="IPR036291">
    <property type="entry name" value="NAD(P)-bd_dom_sf"/>
</dbReference>
<comment type="catalytic activity">
    <reaction evidence="7 8">
        <text>shikimate + NADP(+) = 3-dehydroshikimate + NADPH + H(+)</text>
        <dbReference type="Rhea" id="RHEA:17737"/>
        <dbReference type="ChEBI" id="CHEBI:15378"/>
        <dbReference type="ChEBI" id="CHEBI:16630"/>
        <dbReference type="ChEBI" id="CHEBI:36208"/>
        <dbReference type="ChEBI" id="CHEBI:57783"/>
        <dbReference type="ChEBI" id="CHEBI:58349"/>
        <dbReference type="EC" id="1.1.1.25"/>
    </reaction>
</comment>
<organism evidence="12 13">
    <name type="scientific">Pseudomonas alkylphenolica</name>
    <dbReference type="NCBI Taxonomy" id="237609"/>
    <lineage>
        <taxon>Bacteria</taxon>
        <taxon>Pseudomonadati</taxon>
        <taxon>Pseudomonadota</taxon>
        <taxon>Gammaproteobacteria</taxon>
        <taxon>Pseudomonadales</taxon>
        <taxon>Pseudomonadaceae</taxon>
        <taxon>Pseudomonas</taxon>
    </lineage>
</organism>
<dbReference type="InterPro" id="IPR011342">
    <property type="entry name" value="Shikimate_DH"/>
</dbReference>
<comment type="function">
    <text evidence="8">Involved in the biosynthesis of the chorismate, which leads to the biosynthesis of aromatic amino acids. Catalyzes the reversible NADPH linked reduction of 3-dehydroshikimate (DHSA) to yield shikimate (SA).</text>
</comment>
<dbReference type="FunFam" id="3.40.50.720:FF:000104">
    <property type="entry name" value="Shikimate dehydrogenase (NADP(+))"/>
    <property type="match status" value="1"/>
</dbReference>
<feature type="binding site" evidence="8">
    <location>
        <position position="60"/>
    </location>
    <ligand>
        <name>shikimate</name>
        <dbReference type="ChEBI" id="CHEBI:36208"/>
    </ligand>
</feature>
<comment type="pathway">
    <text evidence="1 8">Metabolic intermediate biosynthesis; chorismate biosynthesis; chorismate from D-erythrose 4-phosphate and phosphoenolpyruvate: step 4/7.</text>
</comment>
<keyword evidence="6 8" id="KW-0057">Aromatic amino acid biosynthesis</keyword>
<comment type="subunit">
    <text evidence="8">Homodimer.</text>
</comment>
<keyword evidence="3 8" id="KW-0028">Amino-acid biosynthesis</keyword>
<comment type="caution">
    <text evidence="8">Lacks conserved residue(s) required for the propagation of feature annotation.</text>
</comment>
<evidence type="ECO:0000256" key="6">
    <source>
        <dbReference type="ARBA" id="ARBA00023141"/>
    </source>
</evidence>
<dbReference type="InterPro" id="IPR041121">
    <property type="entry name" value="SDH_C"/>
</dbReference>
<dbReference type="SUPFAM" id="SSF51735">
    <property type="entry name" value="NAD(P)-binding Rossmann-fold domains"/>
    <property type="match status" value="1"/>
</dbReference>
<dbReference type="OrthoDB" id="9776868at2"/>
<evidence type="ECO:0000256" key="5">
    <source>
        <dbReference type="ARBA" id="ARBA00023002"/>
    </source>
</evidence>
<dbReference type="UniPathway" id="UPA00053">
    <property type="reaction ID" value="UER00087"/>
</dbReference>
<feature type="binding site" evidence="8">
    <location>
        <begin position="150"/>
        <end position="155"/>
    </location>
    <ligand>
        <name>NADP(+)</name>
        <dbReference type="ChEBI" id="CHEBI:58349"/>
    </ligand>
</feature>
<dbReference type="RefSeq" id="WP_038605145.1">
    <property type="nucleotide sequence ID" value="NZ_CP009048.1"/>
</dbReference>
<dbReference type="InterPro" id="IPR013708">
    <property type="entry name" value="Shikimate_DH-bd_N"/>
</dbReference>
<dbReference type="InterPro" id="IPR006151">
    <property type="entry name" value="Shikm_DH/Glu-tRNA_Rdtase"/>
</dbReference>
<dbReference type="InterPro" id="IPR046346">
    <property type="entry name" value="Aminoacid_DH-like_N_sf"/>
</dbReference>
<dbReference type="GO" id="GO:0009073">
    <property type="term" value="P:aromatic amino acid family biosynthetic process"/>
    <property type="evidence" value="ECO:0007669"/>
    <property type="project" value="UniProtKB-KW"/>
</dbReference>
<feature type="binding site" evidence="8">
    <location>
        <begin position="126"/>
        <end position="130"/>
    </location>
    <ligand>
        <name>NADP(+)</name>
        <dbReference type="ChEBI" id="CHEBI:58349"/>
    </ligand>
</feature>
<dbReference type="GO" id="GO:0008652">
    <property type="term" value="P:amino acid biosynthetic process"/>
    <property type="evidence" value="ECO:0007669"/>
    <property type="project" value="UniProtKB-KW"/>
</dbReference>
<dbReference type="Pfam" id="PF18317">
    <property type="entry name" value="SDH_C"/>
    <property type="match status" value="1"/>
</dbReference>
<dbReference type="eggNOG" id="COG0169">
    <property type="taxonomic scope" value="Bacteria"/>
</dbReference>
<feature type="binding site" evidence="8">
    <location>
        <position position="245"/>
    </location>
    <ligand>
        <name>shikimate</name>
        <dbReference type="ChEBI" id="CHEBI:36208"/>
    </ligand>
</feature>
<dbReference type="PANTHER" id="PTHR21089:SF1">
    <property type="entry name" value="BIFUNCTIONAL 3-DEHYDROQUINATE DEHYDRATASE_SHIKIMATE DEHYDROGENASE, CHLOROPLASTIC"/>
    <property type="match status" value="1"/>
</dbReference>
<name>A0A077F5R7_9PSED</name>
<evidence type="ECO:0000256" key="3">
    <source>
        <dbReference type="ARBA" id="ARBA00022605"/>
    </source>
</evidence>
<dbReference type="HAMAP" id="MF_00222">
    <property type="entry name" value="Shikimate_DH_AroE"/>
    <property type="match status" value="1"/>
</dbReference>
<gene>
    <name evidence="8" type="primary">aroE</name>
    <name evidence="12" type="ORF">PSAKL28_00610</name>
</gene>
<evidence type="ECO:0000256" key="2">
    <source>
        <dbReference type="ARBA" id="ARBA00012962"/>
    </source>
</evidence>
<sequence>MDQYVVFGNPIGHSKSPLIHRLFADQTGQQLEYSTLLAPLDDFSMCAQGFFKQGLGANVTVPFKEEAYRLVDSLTPRAKRAGAVNTLSKLADGTLQGDNTDGAGLVRDLTVNAGVQLAGKRILLLGAGGAVRGVLEPLLAHNPASLVIANRTVEKAEQLAREFADLGPVAASGFSWLQEPVDLIINATSASLAGELPPISASLIEPGKTVCYDMMYGKEPTPFCRWASEHKAAKVLDGLGMLAEQAAEAFFIWRGIRPDTAPVLDELRRQLARN</sequence>
<dbReference type="GO" id="GO:0019632">
    <property type="term" value="P:shikimate metabolic process"/>
    <property type="evidence" value="ECO:0007669"/>
    <property type="project" value="InterPro"/>
</dbReference>
<dbReference type="GO" id="GO:0009423">
    <property type="term" value="P:chorismate biosynthetic process"/>
    <property type="evidence" value="ECO:0007669"/>
    <property type="project" value="UniProtKB-UniRule"/>
</dbReference>
<comment type="similarity">
    <text evidence="8">Belongs to the shikimate dehydrogenase family.</text>
</comment>
<evidence type="ECO:0000313" key="12">
    <source>
        <dbReference type="EMBL" id="AIL59299.1"/>
    </source>
</evidence>
<dbReference type="HOGENOM" id="CLU_044063_2_1_6"/>
<keyword evidence="4 8" id="KW-0521">NADP</keyword>
<dbReference type="GO" id="GO:0005829">
    <property type="term" value="C:cytosol"/>
    <property type="evidence" value="ECO:0007669"/>
    <property type="project" value="TreeGrafter"/>
</dbReference>
<dbReference type="KEGG" id="palk:PSAKL28_00610"/>
<evidence type="ECO:0000259" key="11">
    <source>
        <dbReference type="Pfam" id="PF18317"/>
    </source>
</evidence>
<feature type="binding site" evidence="8">
    <location>
        <begin position="14"/>
        <end position="16"/>
    </location>
    <ligand>
        <name>shikimate</name>
        <dbReference type="ChEBI" id="CHEBI:36208"/>
    </ligand>
</feature>
<dbReference type="Proteomes" id="UP000028931">
    <property type="component" value="Chromosome"/>
</dbReference>
<feature type="binding site" evidence="8">
    <location>
        <position position="101"/>
    </location>
    <ligand>
        <name>shikimate</name>
        <dbReference type="ChEBI" id="CHEBI:36208"/>
    </ligand>
</feature>
<evidence type="ECO:0000259" key="10">
    <source>
        <dbReference type="Pfam" id="PF08501"/>
    </source>
</evidence>
<reference evidence="12 13" key="1">
    <citation type="submission" date="2014-07" db="EMBL/GenBank/DDBJ databases">
        <authorList>
            <person name="Lee K."/>
            <person name="Lim J.Y."/>
            <person name="Hwang I."/>
        </authorList>
    </citation>
    <scope>NUCLEOTIDE SEQUENCE [LARGE SCALE GENOMIC DNA]</scope>
    <source>
        <strain evidence="12 13">KL28</strain>
    </source>
</reference>
<evidence type="ECO:0000256" key="4">
    <source>
        <dbReference type="ARBA" id="ARBA00022857"/>
    </source>
</evidence>
<protein>
    <recommendedName>
        <fullName evidence="2 8">Shikimate dehydrogenase (NADP(+))</fullName>
        <shortName evidence="8">SDH</shortName>
        <ecNumber evidence="2 8">1.1.1.25</ecNumber>
    </recommendedName>
</protein>
<feature type="domain" description="Shikimate dehydrogenase substrate binding N-terminal" evidence="10">
    <location>
        <begin position="6"/>
        <end position="87"/>
    </location>
</feature>
<dbReference type="NCBIfam" id="TIGR00507">
    <property type="entry name" value="aroE"/>
    <property type="match status" value="1"/>
</dbReference>
<dbReference type="Gene3D" id="3.40.50.720">
    <property type="entry name" value="NAD(P)-binding Rossmann-like Domain"/>
    <property type="match status" value="1"/>
</dbReference>
<evidence type="ECO:0000256" key="7">
    <source>
        <dbReference type="ARBA" id="ARBA00049442"/>
    </source>
</evidence>
<dbReference type="PANTHER" id="PTHR21089">
    <property type="entry name" value="SHIKIMATE DEHYDROGENASE"/>
    <property type="match status" value="1"/>
</dbReference>
<evidence type="ECO:0000259" key="9">
    <source>
        <dbReference type="Pfam" id="PF01488"/>
    </source>
</evidence>
<dbReference type="InterPro" id="IPR022893">
    <property type="entry name" value="Shikimate_DH_fam"/>
</dbReference>
<dbReference type="Gene3D" id="3.40.50.10860">
    <property type="entry name" value="Leucine Dehydrogenase, chain A, domain 1"/>
    <property type="match status" value="1"/>
</dbReference>
<dbReference type="FunFam" id="3.40.50.10860:FF:000006">
    <property type="entry name" value="Shikimate dehydrogenase (NADP(+))"/>
    <property type="match status" value="1"/>
</dbReference>
<proteinExistence type="inferred from homology"/>
<dbReference type="Pfam" id="PF01488">
    <property type="entry name" value="Shikimate_DH"/>
    <property type="match status" value="1"/>
</dbReference>
<dbReference type="EC" id="1.1.1.25" evidence="2 8"/>
<evidence type="ECO:0000256" key="8">
    <source>
        <dbReference type="HAMAP-Rule" id="MF_00222"/>
    </source>
</evidence>
<keyword evidence="5 8" id="KW-0560">Oxidoreductase</keyword>
<feature type="binding site" evidence="8">
    <location>
        <position position="85"/>
    </location>
    <ligand>
        <name>shikimate</name>
        <dbReference type="ChEBI" id="CHEBI:36208"/>
    </ligand>
</feature>
<feature type="domain" description="Quinate/shikimate 5-dehydrogenase/glutamyl-tRNA reductase" evidence="9">
    <location>
        <begin position="116"/>
        <end position="191"/>
    </location>
</feature>
<dbReference type="GO" id="GO:0050661">
    <property type="term" value="F:NADP binding"/>
    <property type="evidence" value="ECO:0007669"/>
    <property type="project" value="InterPro"/>
</dbReference>
<dbReference type="GO" id="GO:0004764">
    <property type="term" value="F:shikimate 3-dehydrogenase (NADP+) activity"/>
    <property type="evidence" value="ECO:0007669"/>
    <property type="project" value="UniProtKB-UniRule"/>
</dbReference>
<dbReference type="Pfam" id="PF08501">
    <property type="entry name" value="Shikimate_dh_N"/>
    <property type="match status" value="1"/>
</dbReference>
<evidence type="ECO:0000313" key="13">
    <source>
        <dbReference type="Proteomes" id="UP000028931"/>
    </source>
</evidence>
<accession>A0A077F5R7</accession>
<feature type="binding site" evidence="8">
    <location>
        <position position="214"/>
    </location>
    <ligand>
        <name>NADP(+)</name>
        <dbReference type="ChEBI" id="CHEBI:58349"/>
    </ligand>
</feature>
<dbReference type="EMBL" id="CP009048">
    <property type="protein sequence ID" value="AIL59299.1"/>
    <property type="molecule type" value="Genomic_DNA"/>
</dbReference>
<feature type="active site" description="Proton acceptor" evidence="8">
    <location>
        <position position="64"/>
    </location>
</feature>
<dbReference type="AlphaFoldDB" id="A0A077F5R7"/>
<dbReference type="SUPFAM" id="SSF53223">
    <property type="entry name" value="Aminoacid dehydrogenase-like, N-terminal domain"/>
    <property type="match status" value="1"/>
</dbReference>
<feature type="binding site" evidence="8">
    <location>
        <position position="238"/>
    </location>
    <ligand>
        <name>NADP(+)</name>
        <dbReference type="ChEBI" id="CHEBI:58349"/>
    </ligand>
</feature>
<feature type="domain" description="SDH C-terminal" evidence="11">
    <location>
        <begin position="238"/>
        <end position="268"/>
    </location>
</feature>
<evidence type="ECO:0000256" key="1">
    <source>
        <dbReference type="ARBA" id="ARBA00004871"/>
    </source>
</evidence>
<feature type="binding site" evidence="8">
    <location>
        <position position="216"/>
    </location>
    <ligand>
        <name>shikimate</name>
        <dbReference type="ChEBI" id="CHEBI:36208"/>
    </ligand>
</feature>
<dbReference type="CDD" id="cd01065">
    <property type="entry name" value="NAD_bind_Shikimate_DH"/>
    <property type="match status" value="1"/>
</dbReference>